<dbReference type="AlphaFoldDB" id="A0A3P6AYN3"/>
<sequence length="77" mass="8855">ISNKTPFSNPTDQTSCREEIQGMIQDHERSKLDMRVNNHMTRSREGSLVEEAIVKLQRFKVRTVNILVGGEANEQKK</sequence>
<feature type="non-terminal residue" evidence="1">
    <location>
        <position position="1"/>
    </location>
</feature>
<protein>
    <submittedName>
        <fullName evidence="1">Uncharacterized protein</fullName>
    </submittedName>
</protein>
<organism evidence="1">
    <name type="scientific">Brassica oleracea</name>
    <name type="common">Wild cabbage</name>
    <dbReference type="NCBI Taxonomy" id="3712"/>
    <lineage>
        <taxon>Eukaryota</taxon>
        <taxon>Viridiplantae</taxon>
        <taxon>Streptophyta</taxon>
        <taxon>Embryophyta</taxon>
        <taxon>Tracheophyta</taxon>
        <taxon>Spermatophyta</taxon>
        <taxon>Magnoliopsida</taxon>
        <taxon>eudicotyledons</taxon>
        <taxon>Gunneridae</taxon>
        <taxon>Pentapetalae</taxon>
        <taxon>rosids</taxon>
        <taxon>malvids</taxon>
        <taxon>Brassicales</taxon>
        <taxon>Brassicaceae</taxon>
        <taxon>Brassiceae</taxon>
        <taxon>Brassica</taxon>
    </lineage>
</organism>
<reference evidence="1" key="1">
    <citation type="submission" date="2018-11" db="EMBL/GenBank/DDBJ databases">
        <authorList>
            <consortium name="Genoscope - CEA"/>
            <person name="William W."/>
        </authorList>
    </citation>
    <scope>NUCLEOTIDE SEQUENCE</scope>
</reference>
<dbReference type="EMBL" id="LR031872">
    <property type="protein sequence ID" value="VDC89261.1"/>
    <property type="molecule type" value="Genomic_DNA"/>
</dbReference>
<accession>A0A3P6AYN3</accession>
<gene>
    <name evidence="1" type="ORF">BOLC3T14755H</name>
</gene>
<name>A0A3P6AYN3_BRAOL</name>
<evidence type="ECO:0000313" key="1">
    <source>
        <dbReference type="EMBL" id="VDC89261.1"/>
    </source>
</evidence>
<proteinExistence type="predicted"/>